<reference evidence="6" key="1">
    <citation type="submission" date="2022-11" db="UniProtKB">
        <authorList>
            <consortium name="WormBaseParasite"/>
        </authorList>
    </citation>
    <scope>IDENTIFICATION</scope>
</reference>
<feature type="compositionally biased region" description="Acidic residues" evidence="3">
    <location>
        <begin position="155"/>
        <end position="166"/>
    </location>
</feature>
<keyword evidence="1 2" id="KW-0862">Zinc</keyword>
<proteinExistence type="predicted"/>
<sequence>MSACGYAYVGYQPKSVNAININFKSKICAPLIKAVIAHEGMHVFGFMHEHTRYDRDQFITVNWTNVDPQAVDIFTKDDPTEVNPFCVPYDYESIMHYDSYVGAKNYNYPAFWAKTNASYYLNRIGNYPTPSKNDILMMNKLYCLNSSNANVVYESADDDDDDDSTPNEEMLGGIASDNEQQHQTSKKYRHRRTTIASTVPASSKSIENGKLHRRQKNLKQRFINLLKRFKVAEE</sequence>
<feature type="domain" description="Peptidase M12A" evidence="4">
    <location>
        <begin position="1"/>
        <end position="144"/>
    </location>
</feature>
<evidence type="ECO:0000313" key="6">
    <source>
        <dbReference type="WBParaSite" id="nRc.2.0.1.t08952-RA"/>
    </source>
</evidence>
<keyword evidence="1 2" id="KW-0479">Metal-binding</keyword>
<feature type="region of interest" description="Disordered" evidence="3">
    <location>
        <begin position="154"/>
        <end position="214"/>
    </location>
</feature>
<keyword evidence="1 2" id="KW-0645">Protease</keyword>
<dbReference type="Pfam" id="PF01400">
    <property type="entry name" value="Astacin"/>
    <property type="match status" value="1"/>
</dbReference>
<evidence type="ECO:0000256" key="1">
    <source>
        <dbReference type="PROSITE-ProRule" id="PRU01211"/>
    </source>
</evidence>
<dbReference type="GO" id="GO:0004222">
    <property type="term" value="F:metalloendopeptidase activity"/>
    <property type="evidence" value="ECO:0007669"/>
    <property type="project" value="UniProtKB-UniRule"/>
</dbReference>
<accession>A0A915I490</accession>
<dbReference type="GO" id="GO:0008270">
    <property type="term" value="F:zinc ion binding"/>
    <property type="evidence" value="ECO:0007669"/>
    <property type="project" value="UniProtKB-UniRule"/>
</dbReference>
<dbReference type="PANTHER" id="PTHR10127">
    <property type="entry name" value="DISCOIDIN, CUB, EGF, LAMININ , AND ZINC METALLOPROTEASE DOMAIN CONTAINING"/>
    <property type="match status" value="1"/>
</dbReference>
<dbReference type="InterPro" id="IPR001506">
    <property type="entry name" value="Peptidase_M12A"/>
</dbReference>
<feature type="binding site" evidence="1">
    <location>
        <position position="48"/>
    </location>
    <ligand>
        <name>Zn(2+)</name>
        <dbReference type="ChEBI" id="CHEBI:29105"/>
        <note>catalytic</note>
    </ligand>
</feature>
<keyword evidence="5" id="KW-1185">Reference proteome</keyword>
<dbReference type="PANTHER" id="PTHR10127:SF802">
    <property type="entry name" value="ZINC METALLOPROTEINASE NAS-10"/>
    <property type="match status" value="1"/>
</dbReference>
<keyword evidence="1 2" id="KW-0482">Metalloprotease</keyword>
<protein>
    <recommendedName>
        <fullName evidence="2">Metalloendopeptidase</fullName>
        <ecNumber evidence="2">3.4.24.-</ecNumber>
    </recommendedName>
</protein>
<comment type="caution">
    <text evidence="1">Lacks conserved residue(s) required for the propagation of feature annotation.</text>
</comment>
<evidence type="ECO:0000256" key="2">
    <source>
        <dbReference type="RuleBase" id="RU361183"/>
    </source>
</evidence>
<evidence type="ECO:0000313" key="5">
    <source>
        <dbReference type="Proteomes" id="UP000887565"/>
    </source>
</evidence>
<dbReference type="Gene3D" id="3.40.390.10">
    <property type="entry name" value="Collagenase (Catalytic Domain)"/>
    <property type="match status" value="1"/>
</dbReference>
<feature type="compositionally biased region" description="Basic residues" evidence="3">
    <location>
        <begin position="184"/>
        <end position="193"/>
    </location>
</feature>
<feature type="binding site" evidence="1">
    <location>
        <position position="38"/>
    </location>
    <ligand>
        <name>Zn(2+)</name>
        <dbReference type="ChEBI" id="CHEBI:29105"/>
        <note>catalytic</note>
    </ligand>
</feature>
<dbReference type="EC" id="3.4.24.-" evidence="2"/>
<dbReference type="InterPro" id="IPR024079">
    <property type="entry name" value="MetalloPept_cat_dom_sf"/>
</dbReference>
<organism evidence="5 6">
    <name type="scientific">Romanomermis culicivorax</name>
    <name type="common">Nematode worm</name>
    <dbReference type="NCBI Taxonomy" id="13658"/>
    <lineage>
        <taxon>Eukaryota</taxon>
        <taxon>Metazoa</taxon>
        <taxon>Ecdysozoa</taxon>
        <taxon>Nematoda</taxon>
        <taxon>Enoplea</taxon>
        <taxon>Dorylaimia</taxon>
        <taxon>Mermithida</taxon>
        <taxon>Mermithoidea</taxon>
        <taxon>Mermithidae</taxon>
        <taxon>Romanomermis</taxon>
    </lineage>
</organism>
<feature type="compositionally biased region" description="Polar residues" evidence="3">
    <location>
        <begin position="194"/>
        <end position="206"/>
    </location>
</feature>
<feature type="binding site" evidence="1">
    <location>
        <position position="42"/>
    </location>
    <ligand>
        <name>Zn(2+)</name>
        <dbReference type="ChEBI" id="CHEBI:29105"/>
        <note>catalytic</note>
    </ligand>
</feature>
<dbReference type="AlphaFoldDB" id="A0A915I490"/>
<evidence type="ECO:0000259" key="4">
    <source>
        <dbReference type="PROSITE" id="PS51864"/>
    </source>
</evidence>
<dbReference type="SUPFAM" id="SSF55486">
    <property type="entry name" value="Metalloproteases ('zincins'), catalytic domain"/>
    <property type="match status" value="1"/>
</dbReference>
<evidence type="ECO:0000256" key="3">
    <source>
        <dbReference type="SAM" id="MobiDB-lite"/>
    </source>
</evidence>
<feature type="active site" evidence="1">
    <location>
        <position position="39"/>
    </location>
</feature>
<dbReference type="GO" id="GO:0006508">
    <property type="term" value="P:proteolysis"/>
    <property type="evidence" value="ECO:0007669"/>
    <property type="project" value="UniProtKB-KW"/>
</dbReference>
<name>A0A915I490_ROMCU</name>
<dbReference type="Proteomes" id="UP000887565">
    <property type="component" value="Unplaced"/>
</dbReference>
<dbReference type="PRINTS" id="PR00480">
    <property type="entry name" value="ASTACIN"/>
</dbReference>
<dbReference type="WBParaSite" id="nRc.2.0.1.t08952-RA">
    <property type="protein sequence ID" value="nRc.2.0.1.t08952-RA"/>
    <property type="gene ID" value="nRc.2.0.1.g08952"/>
</dbReference>
<dbReference type="PROSITE" id="PS51864">
    <property type="entry name" value="ASTACIN"/>
    <property type="match status" value="1"/>
</dbReference>
<keyword evidence="1 2" id="KW-0378">Hydrolase</keyword>
<comment type="cofactor">
    <cofactor evidence="1 2">
        <name>Zn(2+)</name>
        <dbReference type="ChEBI" id="CHEBI:29105"/>
    </cofactor>
    <text evidence="1 2">Binds 1 zinc ion per subunit.</text>
</comment>